<gene>
    <name evidence="5" type="ORF">GGQ63_001955</name>
</gene>
<dbReference type="SMART" id="SM00354">
    <property type="entry name" value="HTH_LACI"/>
    <property type="match status" value="1"/>
</dbReference>
<dbReference type="PROSITE" id="PS50932">
    <property type="entry name" value="HTH_LACI_2"/>
    <property type="match status" value="1"/>
</dbReference>
<keyword evidence="1" id="KW-0805">Transcription regulation</keyword>
<comment type="caution">
    <text evidence="5">The sequence shown here is derived from an EMBL/GenBank/DDBJ whole genome shotgun (WGS) entry which is preliminary data.</text>
</comment>
<protein>
    <submittedName>
        <fullName evidence="5">LacI family transcriptional regulator</fullName>
    </submittedName>
</protein>
<dbReference type="PANTHER" id="PTHR30146">
    <property type="entry name" value="LACI-RELATED TRANSCRIPTIONAL REPRESSOR"/>
    <property type="match status" value="1"/>
</dbReference>
<evidence type="ECO:0000259" key="4">
    <source>
        <dbReference type="PROSITE" id="PS50932"/>
    </source>
</evidence>
<sequence>MVTIKEIARAVGVSPATVSRVLNYDQTLSITAAKRQAIIETAESLNYLTPRNRNRTASATFVAPNGTARVALVHSLKPIEELADPYYVGVRLGIEHRSQALRLDCTKVCLADGMADPALLAGAAGIIAVGTHRPEEVAWLQRMTRNLVFADVCPPIESCDRVESDLGIATDQLLDALFDLGYRRIAFIGGADTRTGRLEPFAERRCAAYRAWMERRGLADPALCRVGQIRFEDGYGLTATMLDEGVRPEVVVAANDNMAIGAYRAIQERGLRIPDDIGVVGFNDIPAAQFLSPPLTTIRIHAERIGEIAVDLAGELIGGRDYYKKVVISTELIWRDSCRSPVVAVTG</sequence>
<keyword evidence="3" id="KW-0804">Transcription</keyword>
<dbReference type="InterPro" id="IPR028082">
    <property type="entry name" value="Peripla_BP_I"/>
</dbReference>
<dbReference type="CDD" id="cd01544">
    <property type="entry name" value="PBP1_GalR"/>
    <property type="match status" value="1"/>
</dbReference>
<dbReference type="InterPro" id="IPR000843">
    <property type="entry name" value="HTH_LacI"/>
</dbReference>
<dbReference type="CDD" id="cd01392">
    <property type="entry name" value="HTH_LacI"/>
    <property type="match status" value="1"/>
</dbReference>
<dbReference type="Gene3D" id="1.10.260.40">
    <property type="entry name" value="lambda repressor-like DNA-binding domains"/>
    <property type="match status" value="1"/>
</dbReference>
<dbReference type="Gene3D" id="3.40.50.2300">
    <property type="match status" value="2"/>
</dbReference>
<dbReference type="PROSITE" id="PS00356">
    <property type="entry name" value="HTH_LACI_1"/>
    <property type="match status" value="1"/>
</dbReference>
<feature type="domain" description="HTH lacI-type" evidence="4">
    <location>
        <begin position="2"/>
        <end position="60"/>
    </location>
</feature>
<dbReference type="GO" id="GO:0000976">
    <property type="term" value="F:transcription cis-regulatory region binding"/>
    <property type="evidence" value="ECO:0007669"/>
    <property type="project" value="TreeGrafter"/>
</dbReference>
<accession>A0A7W9L1Q0</accession>
<keyword evidence="2" id="KW-0238">DNA-binding</keyword>
<dbReference type="InterPro" id="IPR046335">
    <property type="entry name" value="LacI/GalR-like_sensor"/>
</dbReference>
<evidence type="ECO:0000256" key="2">
    <source>
        <dbReference type="ARBA" id="ARBA00023125"/>
    </source>
</evidence>
<dbReference type="PANTHER" id="PTHR30146:SF149">
    <property type="entry name" value="HTH-TYPE TRANSCRIPTIONAL REGULATOR EBGR"/>
    <property type="match status" value="1"/>
</dbReference>
<organism evidence="5 6">
    <name type="scientific">Prosthecomicrobium pneumaticum</name>
    <dbReference type="NCBI Taxonomy" id="81895"/>
    <lineage>
        <taxon>Bacteria</taxon>
        <taxon>Pseudomonadati</taxon>
        <taxon>Pseudomonadota</taxon>
        <taxon>Alphaproteobacteria</taxon>
        <taxon>Hyphomicrobiales</taxon>
        <taxon>Kaistiaceae</taxon>
        <taxon>Prosthecomicrobium</taxon>
    </lineage>
</organism>
<dbReference type="PRINTS" id="PR00036">
    <property type="entry name" value="HTHLACI"/>
</dbReference>
<dbReference type="Pfam" id="PF00356">
    <property type="entry name" value="LacI"/>
    <property type="match status" value="1"/>
</dbReference>
<dbReference type="EMBL" id="JACHOO010000003">
    <property type="protein sequence ID" value="MBB5752901.1"/>
    <property type="molecule type" value="Genomic_DNA"/>
</dbReference>
<dbReference type="SUPFAM" id="SSF47413">
    <property type="entry name" value="lambda repressor-like DNA-binding domains"/>
    <property type="match status" value="1"/>
</dbReference>
<evidence type="ECO:0000256" key="1">
    <source>
        <dbReference type="ARBA" id="ARBA00023015"/>
    </source>
</evidence>
<dbReference type="SUPFAM" id="SSF53822">
    <property type="entry name" value="Periplasmic binding protein-like I"/>
    <property type="match status" value="1"/>
</dbReference>
<evidence type="ECO:0000313" key="5">
    <source>
        <dbReference type="EMBL" id="MBB5752901.1"/>
    </source>
</evidence>
<dbReference type="InterPro" id="IPR010982">
    <property type="entry name" value="Lambda_DNA-bd_dom_sf"/>
</dbReference>
<dbReference type="Proteomes" id="UP000523821">
    <property type="component" value="Unassembled WGS sequence"/>
</dbReference>
<keyword evidence="6" id="KW-1185">Reference proteome</keyword>
<reference evidence="5 6" key="1">
    <citation type="submission" date="2020-08" db="EMBL/GenBank/DDBJ databases">
        <title>Genomic Encyclopedia of Type Strains, Phase IV (KMG-IV): sequencing the most valuable type-strain genomes for metagenomic binning, comparative biology and taxonomic classification.</title>
        <authorList>
            <person name="Goeker M."/>
        </authorList>
    </citation>
    <scope>NUCLEOTIDE SEQUENCE [LARGE SCALE GENOMIC DNA]</scope>
    <source>
        <strain evidence="5 6">DSM 16268</strain>
    </source>
</reference>
<dbReference type="GO" id="GO:0003700">
    <property type="term" value="F:DNA-binding transcription factor activity"/>
    <property type="evidence" value="ECO:0007669"/>
    <property type="project" value="TreeGrafter"/>
</dbReference>
<name>A0A7W9L1Q0_9HYPH</name>
<dbReference type="AlphaFoldDB" id="A0A7W9L1Q0"/>
<evidence type="ECO:0000313" key="6">
    <source>
        <dbReference type="Proteomes" id="UP000523821"/>
    </source>
</evidence>
<proteinExistence type="predicted"/>
<dbReference type="Pfam" id="PF13377">
    <property type="entry name" value="Peripla_BP_3"/>
    <property type="match status" value="1"/>
</dbReference>
<evidence type="ECO:0000256" key="3">
    <source>
        <dbReference type="ARBA" id="ARBA00023163"/>
    </source>
</evidence>
<dbReference type="RefSeq" id="WP_183855126.1">
    <property type="nucleotide sequence ID" value="NZ_JACHOO010000003.1"/>
</dbReference>